<sequence length="427" mass="47386">MDTSKEVVSDMPTSDILEQSPKPDLSTQKIKPIQEEIPHILNSGNDVSDIDASDRLPQSNNQEENICLESSRNGSVHEAKSNQEGTTEVTLGDGVSNEVASDKSRHSQNPNLRALEVEVSREAIVPTTLPEKALEDGYNWRKYGQKHVKGNEFIRGYYKCTHPTCQVKKQVERTHDGQIMDTLYIGTHDHPKAQHTSVAAASVLSIQEDKTDESLINETEGNAHVLTSHLLESTDAPKSLTVAANEADPVLADSRSNKSREGDYNNENPEPKRRKQDCRNVDATQADKQAGESRLVRTMNEAETVNDGYRWRKYGQKFVKGNPNPRSYYRCSNAGCPVKKHVEKASHDPKLVIATYEGQHDHDMPPSRTVTPNVAGSNSNAAALNGDLRTESEESDIVGHEVIVQYSLHPESRSSKHCRPDTEPVHS</sequence>
<protein>
    <submittedName>
        <fullName evidence="9">WRKY transcription factor 30</fullName>
    </submittedName>
</protein>
<evidence type="ECO:0000256" key="4">
    <source>
        <dbReference type="ARBA" id="ARBA00023125"/>
    </source>
</evidence>
<dbReference type="EMBL" id="MN335840">
    <property type="protein sequence ID" value="QGQ64053.1"/>
    <property type="molecule type" value="mRNA"/>
</dbReference>
<feature type="compositionally biased region" description="Basic and acidic residues" evidence="7">
    <location>
        <begin position="410"/>
        <end position="427"/>
    </location>
</feature>
<keyword evidence="2" id="KW-0677">Repeat</keyword>
<feature type="region of interest" description="Disordered" evidence="7">
    <location>
        <begin position="408"/>
        <end position="427"/>
    </location>
</feature>
<feature type="domain" description="WRKY" evidence="8">
    <location>
        <begin position="129"/>
        <end position="193"/>
    </location>
</feature>
<feature type="region of interest" description="Disordered" evidence="7">
    <location>
        <begin position="242"/>
        <end position="293"/>
    </location>
</feature>
<evidence type="ECO:0000256" key="1">
    <source>
        <dbReference type="ARBA" id="ARBA00004123"/>
    </source>
</evidence>
<feature type="compositionally biased region" description="Polar residues" evidence="7">
    <location>
        <begin position="56"/>
        <end position="74"/>
    </location>
</feature>
<evidence type="ECO:0000256" key="2">
    <source>
        <dbReference type="ARBA" id="ARBA00022737"/>
    </source>
</evidence>
<dbReference type="Gene3D" id="2.20.25.80">
    <property type="entry name" value="WRKY domain"/>
    <property type="match status" value="2"/>
</dbReference>
<feature type="domain" description="WRKY" evidence="8">
    <location>
        <begin position="300"/>
        <end position="365"/>
    </location>
</feature>
<dbReference type="GO" id="GO:0003700">
    <property type="term" value="F:DNA-binding transcription factor activity"/>
    <property type="evidence" value="ECO:0007669"/>
    <property type="project" value="InterPro"/>
</dbReference>
<feature type="region of interest" description="Disordered" evidence="7">
    <location>
        <begin position="1"/>
        <end position="108"/>
    </location>
</feature>
<organism evidence="9">
    <name type="scientific">Santalum album</name>
    <name type="common">Indian sandalwood</name>
    <dbReference type="NCBI Taxonomy" id="35974"/>
    <lineage>
        <taxon>Eukaryota</taxon>
        <taxon>Viridiplantae</taxon>
        <taxon>Streptophyta</taxon>
        <taxon>Embryophyta</taxon>
        <taxon>Tracheophyta</taxon>
        <taxon>Spermatophyta</taxon>
        <taxon>Magnoliopsida</taxon>
        <taxon>eudicotyledons</taxon>
        <taxon>Gunneridae</taxon>
        <taxon>Pentapetalae</taxon>
        <taxon>Santalales</taxon>
        <taxon>Santalaceae</taxon>
        <taxon>Santalum</taxon>
    </lineage>
</organism>
<keyword evidence="4" id="KW-0238">DNA-binding</keyword>
<dbReference type="SUPFAM" id="SSF118290">
    <property type="entry name" value="WRKY DNA-binding domain"/>
    <property type="match status" value="2"/>
</dbReference>
<evidence type="ECO:0000313" key="9">
    <source>
        <dbReference type="EMBL" id="QGQ64053.1"/>
    </source>
</evidence>
<feature type="compositionally biased region" description="Low complexity" evidence="7">
    <location>
        <begin position="373"/>
        <end position="386"/>
    </location>
</feature>
<reference evidence="9" key="1">
    <citation type="journal article" date="2019" name="Int. J. Mol. Sci.">
        <title>Genome-Wide Characterization, Expression Profile Analysis of WRKY Family Genes in Santalum album and Functional Identification of Their Role in Abiotic Stress.</title>
        <authorList>
            <person name="Yan H."/>
            <person name="Li M."/>
            <person name="Xiong Y."/>
            <person name="Wu J."/>
            <person name="Teixeira da Silva J.A."/>
            <person name="Ma G."/>
        </authorList>
    </citation>
    <scope>NUCLEOTIDE SEQUENCE</scope>
</reference>
<accession>A0A650C354</accession>
<dbReference type="GO" id="GO:0043565">
    <property type="term" value="F:sequence-specific DNA binding"/>
    <property type="evidence" value="ECO:0007669"/>
    <property type="project" value="InterPro"/>
</dbReference>
<name>A0A650C354_SANAL</name>
<dbReference type="PANTHER" id="PTHR31221:SF125">
    <property type="entry name" value="WRKY TRANSCRIPTION FACTOR 1"/>
    <property type="match status" value="1"/>
</dbReference>
<keyword evidence="5" id="KW-0804">Transcription</keyword>
<evidence type="ECO:0000256" key="5">
    <source>
        <dbReference type="ARBA" id="ARBA00023163"/>
    </source>
</evidence>
<evidence type="ECO:0000259" key="8">
    <source>
        <dbReference type="PROSITE" id="PS50811"/>
    </source>
</evidence>
<dbReference type="PROSITE" id="PS50811">
    <property type="entry name" value="WRKY"/>
    <property type="match status" value="2"/>
</dbReference>
<evidence type="ECO:0000256" key="3">
    <source>
        <dbReference type="ARBA" id="ARBA00023015"/>
    </source>
</evidence>
<dbReference type="SMART" id="SM00774">
    <property type="entry name" value="WRKY"/>
    <property type="match status" value="2"/>
</dbReference>
<feature type="region of interest" description="Disordered" evidence="7">
    <location>
        <begin position="359"/>
        <end position="396"/>
    </location>
</feature>
<evidence type="ECO:0000256" key="6">
    <source>
        <dbReference type="ARBA" id="ARBA00023242"/>
    </source>
</evidence>
<dbReference type="InterPro" id="IPR036576">
    <property type="entry name" value="WRKY_dom_sf"/>
</dbReference>
<dbReference type="FunFam" id="2.20.25.80:FF:000006">
    <property type="entry name" value="WRKY transcription factor"/>
    <property type="match status" value="2"/>
</dbReference>
<proteinExistence type="evidence at transcript level"/>
<dbReference type="InterPro" id="IPR003657">
    <property type="entry name" value="WRKY_dom"/>
</dbReference>
<keyword evidence="6" id="KW-0539">Nucleus</keyword>
<evidence type="ECO:0000256" key="7">
    <source>
        <dbReference type="SAM" id="MobiDB-lite"/>
    </source>
</evidence>
<dbReference type="GO" id="GO:0005634">
    <property type="term" value="C:nucleus"/>
    <property type="evidence" value="ECO:0007669"/>
    <property type="project" value="UniProtKB-SubCell"/>
</dbReference>
<dbReference type="InterPro" id="IPR044810">
    <property type="entry name" value="WRKY_plant"/>
</dbReference>
<dbReference type="AlphaFoldDB" id="A0A650C354"/>
<keyword evidence="3" id="KW-0805">Transcription regulation</keyword>
<dbReference type="PANTHER" id="PTHR31221">
    <property type="entry name" value="WRKY TRANSCRIPTION FACTOR PROTEIN 1-RELATED"/>
    <property type="match status" value="1"/>
</dbReference>
<comment type="subcellular location">
    <subcellularLocation>
        <location evidence="1">Nucleus</location>
    </subcellularLocation>
</comment>
<dbReference type="Pfam" id="PF03106">
    <property type="entry name" value="WRKY"/>
    <property type="match status" value="2"/>
</dbReference>